<evidence type="ECO:0000313" key="4">
    <source>
        <dbReference type="EMBL" id="CEG33001.1"/>
    </source>
</evidence>
<dbReference type="CDD" id="cd02808">
    <property type="entry name" value="GltS_FMN"/>
    <property type="match status" value="1"/>
</dbReference>
<dbReference type="InterPro" id="IPR027283">
    <property type="entry name" value="YerD"/>
</dbReference>
<dbReference type="Proteomes" id="UP000182110">
    <property type="component" value="Unassembled WGS sequence"/>
</dbReference>
<dbReference type="InterPro" id="IPR013785">
    <property type="entry name" value="Aldolase_TIM"/>
</dbReference>
<dbReference type="PANTHER" id="PTHR43819">
    <property type="entry name" value="ARCHAEAL-TYPE GLUTAMATE SYNTHASE [NADPH]"/>
    <property type="match status" value="1"/>
</dbReference>
<dbReference type="PIRSF" id="PIRSF006429">
    <property type="entry name" value="GOGAT_lg_2"/>
    <property type="match status" value="1"/>
</dbReference>
<accession>A0AAN2PIL9</accession>
<organism evidence="4 5">
    <name type="scientific">Peribacillus simplex</name>
    <dbReference type="NCBI Taxonomy" id="1478"/>
    <lineage>
        <taxon>Bacteria</taxon>
        <taxon>Bacillati</taxon>
        <taxon>Bacillota</taxon>
        <taxon>Bacilli</taxon>
        <taxon>Bacillales</taxon>
        <taxon>Bacillaceae</taxon>
        <taxon>Peribacillus</taxon>
    </lineage>
</organism>
<protein>
    <submittedName>
        <fullName evidence="4">Flavoenzyme</fullName>
    </submittedName>
</protein>
<dbReference type="EMBL" id="CCXW01000001">
    <property type="protein sequence ID" value="CEG33001.1"/>
    <property type="molecule type" value="Genomic_DNA"/>
</dbReference>
<dbReference type="InterPro" id="IPR002932">
    <property type="entry name" value="Glu_synthdom"/>
</dbReference>
<proteinExistence type="inferred from homology"/>
<name>A0AAN2PIL9_9BACI</name>
<dbReference type="PIRSF" id="PIRSF500060">
    <property type="entry name" value="UCP500060"/>
    <property type="match status" value="1"/>
</dbReference>
<dbReference type="SUPFAM" id="SSF51395">
    <property type="entry name" value="FMN-linked oxidoreductases"/>
    <property type="match status" value="1"/>
</dbReference>
<dbReference type="InterPro" id="IPR024188">
    <property type="entry name" value="GltB"/>
</dbReference>
<comment type="caution">
    <text evidence="4">The sequence shown here is derived from an EMBL/GenBank/DDBJ whole genome shotgun (WGS) entry which is preliminary data.</text>
</comment>
<dbReference type="PANTHER" id="PTHR43819:SF1">
    <property type="entry name" value="ARCHAEAL-TYPE GLUTAMATE SYNTHASE [NADPH]"/>
    <property type="match status" value="1"/>
</dbReference>
<sequence length="547" mass="60981">MSKLKNYLPTVLKGSAVLGTVAAAAYFYRKDDTQKQHSILRNFPLIGRIRYMTEQIGPELRQYLFENNNEGTPFSRKEFEDVVKAGKYKERLIGFGSERDFNEAGYYIRNSMFPNLREELRIDNSQKINTKVYEVDEEGLLSRKEKREDRQIEPYFLRDEDAVIIGGDTCRNPFKLKGLVGQSAMSYGALGENAITALSRGLGLAGGTWMNTGEGGLSKYHLCGNPDIMMQIGPGLFGVRTPGGEFSWEEFKKKSEIGQVKAFEIKLAQGAKIRGGHIEGQKVTEEIAQIRLVEPGQTINSPNRFYEFKNFNELFEFVERMRDVGGKPIGIKIVVGDLDALEEMTKTMRDTGKGPDFITVDGGEGGTGATYQELADAVGLPIMSALPLVDEMLKKYGVRNRVKLIASGKLTSPDKVAVALAMGADLVNIARGFMISVGCIMAEICHTNHCPAGVATTDSKLQEGLVIEEKQYRVANYVISLREGLFNLAAAAGIDTPTKFERKHIVHKDEWGRVSPVRDITLTPEKVEKLRNKEKVEKLRNKEKVEK</sequence>
<dbReference type="AlphaFoldDB" id="A0AAN2PIL9"/>
<dbReference type="GO" id="GO:0015930">
    <property type="term" value="F:glutamate synthase activity"/>
    <property type="evidence" value="ECO:0007669"/>
    <property type="project" value="InterPro"/>
</dbReference>
<dbReference type="GO" id="GO:0006537">
    <property type="term" value="P:glutamate biosynthetic process"/>
    <property type="evidence" value="ECO:0007669"/>
    <property type="project" value="InterPro"/>
</dbReference>
<feature type="domain" description="Glutamate synthase" evidence="3">
    <location>
        <begin position="125"/>
        <end position="494"/>
    </location>
</feature>
<dbReference type="FunFam" id="3.20.20.70:FF:000156">
    <property type="entry name" value="Glutamate synthase domain protein"/>
    <property type="match status" value="1"/>
</dbReference>
<evidence type="ECO:0000259" key="3">
    <source>
        <dbReference type="Pfam" id="PF01645"/>
    </source>
</evidence>
<comment type="similarity">
    <text evidence="1 2">Belongs to the glutamate synthase family.</text>
</comment>
<evidence type="ECO:0000313" key="5">
    <source>
        <dbReference type="Proteomes" id="UP000182110"/>
    </source>
</evidence>
<dbReference type="Gene3D" id="3.20.20.70">
    <property type="entry name" value="Aldolase class I"/>
    <property type="match status" value="1"/>
</dbReference>
<gene>
    <name evidence="4" type="primary">yerD_2</name>
    <name evidence="4" type="ORF">BN1180_03173</name>
</gene>
<reference evidence="4 5" key="1">
    <citation type="journal article" date="2014" name="Genome Announc.">
        <title>Genome Sequence of Bacillus simplex Strain P558, Isolated from a Human Fecal Sample.</title>
        <authorList>
            <person name="Croce O."/>
            <person name="Hugon P."/>
            <person name="Lagier J.C."/>
            <person name="Bibi F."/>
            <person name="Robert C."/>
            <person name="Azhar E.I."/>
            <person name="Raoult D."/>
            <person name="Fournier P.E."/>
        </authorList>
    </citation>
    <scope>NUCLEOTIDE SEQUENCE [LARGE SCALE GENOMIC DNA]</scope>
    <source>
        <strain evidence="4 5">P558</strain>
    </source>
</reference>
<evidence type="ECO:0000256" key="2">
    <source>
        <dbReference type="PIRNR" id="PIRNR006429"/>
    </source>
</evidence>
<dbReference type="Pfam" id="PF01645">
    <property type="entry name" value="Glu_synthase"/>
    <property type="match status" value="1"/>
</dbReference>
<keyword evidence="5" id="KW-1185">Reference proteome</keyword>
<dbReference type="RefSeq" id="WP_072273093.1">
    <property type="nucleotide sequence ID" value="NZ_CCXW01000001.1"/>
</dbReference>
<evidence type="ECO:0000256" key="1">
    <source>
        <dbReference type="ARBA" id="ARBA00009716"/>
    </source>
</evidence>